<feature type="transmembrane region" description="Helical" evidence="11">
    <location>
        <begin position="223"/>
        <end position="243"/>
    </location>
</feature>
<dbReference type="PANTHER" id="PTHR47755:SF1">
    <property type="entry name" value="CELL DIVISION PROTEIN FTSX"/>
    <property type="match status" value="1"/>
</dbReference>
<keyword evidence="5 10" id="KW-0132">Cell division</keyword>
<evidence type="ECO:0000256" key="1">
    <source>
        <dbReference type="ARBA" id="ARBA00004651"/>
    </source>
</evidence>
<feature type="transmembrane region" description="Helical" evidence="11">
    <location>
        <begin position="263"/>
        <end position="283"/>
    </location>
</feature>
<name>A0ABR5SFZ7_9BACT</name>
<dbReference type="Pfam" id="PF02687">
    <property type="entry name" value="FtsX"/>
    <property type="match status" value="1"/>
</dbReference>
<comment type="similarity">
    <text evidence="2 10">Belongs to the ABC-4 integral membrane protein family. FtsX subfamily.</text>
</comment>
<keyword evidence="9 10" id="KW-0131">Cell cycle</keyword>
<reference evidence="14 15" key="1">
    <citation type="submission" date="2015-11" db="EMBL/GenBank/DDBJ databases">
        <authorList>
            <person name="Lin W."/>
        </authorList>
    </citation>
    <scope>NUCLEOTIDE SEQUENCE [LARGE SCALE GENOMIC DNA]</scope>
    <source>
        <strain evidence="14 15">HCH-1</strain>
    </source>
</reference>
<feature type="transmembrane region" description="Helical" evidence="11">
    <location>
        <begin position="20"/>
        <end position="42"/>
    </location>
</feature>
<evidence type="ECO:0000256" key="7">
    <source>
        <dbReference type="ARBA" id="ARBA00022989"/>
    </source>
</evidence>
<feature type="domain" description="ABC3 transporter permease C-terminal" evidence="12">
    <location>
        <begin position="172"/>
        <end position="284"/>
    </location>
</feature>
<dbReference type="RefSeq" id="WP_085052530.1">
    <property type="nucleotide sequence ID" value="NZ_LNQR01000068.1"/>
</dbReference>
<dbReference type="InterPro" id="IPR004513">
    <property type="entry name" value="FtsX"/>
</dbReference>
<dbReference type="GO" id="GO:0051301">
    <property type="term" value="P:cell division"/>
    <property type="evidence" value="ECO:0007669"/>
    <property type="project" value="UniProtKB-KW"/>
</dbReference>
<feature type="transmembrane region" description="Helical" evidence="11">
    <location>
        <begin position="168"/>
        <end position="189"/>
    </location>
</feature>
<sequence>MFSLKLAFQSIVREKWMNLLSMLSIGVMLFILVAVAIIVYNVEKLTVRLPERLTVMVILKEGVTSEENKSVLAAIKADPAVKSIVFVSKEKALDDLKKSLKKDDFILKGFVENPLFDSFDVKIKSEGIRIDEVKRLIQKIKSMKAVEDVEYGELLMDSIYALKRGLRALGLSIGIIFVCSVTFICYTTVKILFYRHRDEIEVYKLLGATRWFVRAPFFLEGSIIGIFGGVLGSGMLMGFYHYFFRRLVTDIPMFAFISIPLQFLYLLPVCGMLLGLGGSVLALGRLKY</sequence>
<comment type="subcellular location">
    <subcellularLocation>
        <location evidence="1">Cell membrane</location>
        <topology evidence="1">Multi-pass membrane protein</topology>
    </subcellularLocation>
</comment>
<evidence type="ECO:0000259" key="13">
    <source>
        <dbReference type="Pfam" id="PF18075"/>
    </source>
</evidence>
<evidence type="ECO:0000256" key="5">
    <source>
        <dbReference type="ARBA" id="ARBA00022618"/>
    </source>
</evidence>
<dbReference type="InterPro" id="IPR003838">
    <property type="entry name" value="ABC3_permease_C"/>
</dbReference>
<keyword evidence="15" id="KW-1185">Reference proteome</keyword>
<evidence type="ECO:0000256" key="9">
    <source>
        <dbReference type="ARBA" id="ARBA00023306"/>
    </source>
</evidence>
<comment type="caution">
    <text evidence="14">The sequence shown here is derived from an EMBL/GenBank/DDBJ whole genome shotgun (WGS) entry which is preliminary data.</text>
</comment>
<keyword evidence="4 10" id="KW-1003">Cell membrane</keyword>
<evidence type="ECO:0000256" key="3">
    <source>
        <dbReference type="ARBA" id="ARBA00021907"/>
    </source>
</evidence>
<keyword evidence="6 11" id="KW-0812">Transmembrane</keyword>
<dbReference type="EMBL" id="LNQR01000068">
    <property type="protein sequence ID" value="KWT84422.1"/>
    <property type="molecule type" value="Genomic_DNA"/>
</dbReference>
<evidence type="ECO:0000256" key="8">
    <source>
        <dbReference type="ARBA" id="ARBA00023136"/>
    </source>
</evidence>
<dbReference type="PIRSF" id="PIRSF003097">
    <property type="entry name" value="FtsX"/>
    <property type="match status" value="1"/>
</dbReference>
<evidence type="ECO:0000259" key="12">
    <source>
        <dbReference type="Pfam" id="PF02687"/>
    </source>
</evidence>
<feature type="domain" description="FtsX extracellular" evidence="13">
    <location>
        <begin position="54"/>
        <end position="149"/>
    </location>
</feature>
<dbReference type="InterPro" id="IPR040690">
    <property type="entry name" value="FtsX_ECD"/>
</dbReference>
<organism evidence="14 15">
    <name type="scientific">Candidatus Magnetominusculus xianensis</name>
    <dbReference type="NCBI Taxonomy" id="1748249"/>
    <lineage>
        <taxon>Bacteria</taxon>
        <taxon>Pseudomonadati</taxon>
        <taxon>Nitrospirota</taxon>
        <taxon>Nitrospiria</taxon>
        <taxon>Nitrospirales</taxon>
        <taxon>Nitrospiraceae</taxon>
        <taxon>Candidatus Magnetominusculus</taxon>
    </lineage>
</organism>
<evidence type="ECO:0000313" key="14">
    <source>
        <dbReference type="EMBL" id="KWT84422.1"/>
    </source>
</evidence>
<keyword evidence="7 11" id="KW-1133">Transmembrane helix</keyword>
<dbReference type="PANTHER" id="PTHR47755">
    <property type="entry name" value="CELL DIVISION PROTEIN FTSX"/>
    <property type="match status" value="1"/>
</dbReference>
<dbReference type="Gene3D" id="3.30.70.3040">
    <property type="match status" value="1"/>
</dbReference>
<evidence type="ECO:0000313" key="15">
    <source>
        <dbReference type="Proteomes" id="UP000060487"/>
    </source>
</evidence>
<accession>A0ABR5SFZ7</accession>
<gene>
    <name evidence="14" type="primary">ftsX</name>
    <name evidence="14" type="ORF">ASN18_1917</name>
</gene>
<proteinExistence type="inferred from homology"/>
<evidence type="ECO:0000256" key="6">
    <source>
        <dbReference type="ARBA" id="ARBA00022692"/>
    </source>
</evidence>
<keyword evidence="8 10" id="KW-0472">Membrane</keyword>
<protein>
    <recommendedName>
        <fullName evidence="3 10">Cell division protein FtsX</fullName>
    </recommendedName>
</protein>
<dbReference type="Pfam" id="PF18075">
    <property type="entry name" value="FtsX_ECD"/>
    <property type="match status" value="1"/>
</dbReference>
<evidence type="ECO:0000256" key="11">
    <source>
        <dbReference type="SAM" id="Phobius"/>
    </source>
</evidence>
<dbReference type="Proteomes" id="UP000060487">
    <property type="component" value="Unassembled WGS sequence"/>
</dbReference>
<evidence type="ECO:0000256" key="2">
    <source>
        <dbReference type="ARBA" id="ARBA00007379"/>
    </source>
</evidence>
<evidence type="ECO:0000256" key="4">
    <source>
        <dbReference type="ARBA" id="ARBA00022475"/>
    </source>
</evidence>
<evidence type="ECO:0000256" key="10">
    <source>
        <dbReference type="PIRNR" id="PIRNR003097"/>
    </source>
</evidence>